<keyword evidence="2" id="KW-1185">Reference proteome</keyword>
<dbReference type="Proteomes" id="UP000467700">
    <property type="component" value="Unassembled WGS sequence"/>
</dbReference>
<dbReference type="EMBL" id="CACVBS010000038">
    <property type="protein sequence ID" value="CAA7263024.1"/>
    <property type="molecule type" value="Genomic_DNA"/>
</dbReference>
<sequence length="153" mass="16619">MQTARMWKVLDHVGEQIPLSTSVEAQIWLACMNIRSNSLFFVGCASPHLYGAVLLRGCPPTLSISGTQRMLRLSCGTSAGAGNRNLLIRALDVVSWLNAQRSTSIALCVYRKPLDRAFGFGPRKRCSKVVSRPAAHMGAFAPAVPQQQGILSH</sequence>
<dbReference type="AlphaFoldDB" id="A0A8S0W578"/>
<protein>
    <submittedName>
        <fullName evidence="1">Uncharacterized protein</fullName>
    </submittedName>
</protein>
<organism evidence="1 2">
    <name type="scientific">Cyclocybe aegerita</name>
    <name type="common">Black poplar mushroom</name>
    <name type="synonym">Agrocybe aegerita</name>
    <dbReference type="NCBI Taxonomy" id="1973307"/>
    <lineage>
        <taxon>Eukaryota</taxon>
        <taxon>Fungi</taxon>
        <taxon>Dikarya</taxon>
        <taxon>Basidiomycota</taxon>
        <taxon>Agaricomycotina</taxon>
        <taxon>Agaricomycetes</taxon>
        <taxon>Agaricomycetidae</taxon>
        <taxon>Agaricales</taxon>
        <taxon>Agaricineae</taxon>
        <taxon>Bolbitiaceae</taxon>
        <taxon>Cyclocybe</taxon>
    </lineage>
</organism>
<accession>A0A8S0W578</accession>
<name>A0A8S0W578_CYCAE</name>
<gene>
    <name evidence="1" type="ORF">AAE3_LOCUS5336</name>
</gene>
<evidence type="ECO:0000313" key="1">
    <source>
        <dbReference type="EMBL" id="CAA7263024.1"/>
    </source>
</evidence>
<proteinExistence type="predicted"/>
<evidence type="ECO:0000313" key="2">
    <source>
        <dbReference type="Proteomes" id="UP000467700"/>
    </source>
</evidence>
<reference evidence="1 2" key="1">
    <citation type="submission" date="2020-01" db="EMBL/GenBank/DDBJ databases">
        <authorList>
            <person name="Gupta K D."/>
        </authorList>
    </citation>
    <scope>NUCLEOTIDE SEQUENCE [LARGE SCALE GENOMIC DNA]</scope>
</reference>
<comment type="caution">
    <text evidence="1">The sequence shown here is derived from an EMBL/GenBank/DDBJ whole genome shotgun (WGS) entry which is preliminary data.</text>
</comment>